<dbReference type="AlphaFoldDB" id="A0A6P8BET8"/>
<reference evidence="3" key="1">
    <citation type="journal article" date="2019" name="Mol. Biol. Evol.">
        <title>Blast fungal genomes show frequent chromosomal changes, gene gains and losses, and effector gene turnover.</title>
        <authorList>
            <person name="Gomez Luciano L.B."/>
            <person name="Jason Tsai I."/>
            <person name="Chuma I."/>
            <person name="Tosa Y."/>
            <person name="Chen Y.H."/>
            <person name="Li J.Y."/>
            <person name="Li M.Y."/>
            <person name="Jade Lu M.Y."/>
            <person name="Nakayashiki H."/>
            <person name="Li W.H."/>
        </authorList>
    </citation>
    <scope>NUCLEOTIDE SEQUENCE</scope>
    <source>
        <strain evidence="3">NI907</strain>
    </source>
</reference>
<dbReference type="Proteomes" id="UP000515153">
    <property type="component" value="Unplaced"/>
</dbReference>
<evidence type="ECO:0000313" key="3">
    <source>
        <dbReference type="RefSeq" id="XP_030985758.1"/>
    </source>
</evidence>
<dbReference type="RefSeq" id="XP_030985758.1">
    <property type="nucleotide sequence ID" value="XM_031124082.1"/>
</dbReference>
<evidence type="ECO:0000256" key="1">
    <source>
        <dbReference type="SAM" id="Phobius"/>
    </source>
</evidence>
<organism evidence="2 3">
    <name type="scientific">Pyricularia grisea</name>
    <name type="common">Crabgrass-specific blast fungus</name>
    <name type="synonym">Magnaporthe grisea</name>
    <dbReference type="NCBI Taxonomy" id="148305"/>
    <lineage>
        <taxon>Eukaryota</taxon>
        <taxon>Fungi</taxon>
        <taxon>Dikarya</taxon>
        <taxon>Ascomycota</taxon>
        <taxon>Pezizomycotina</taxon>
        <taxon>Sordariomycetes</taxon>
        <taxon>Sordariomycetidae</taxon>
        <taxon>Magnaporthales</taxon>
        <taxon>Pyriculariaceae</taxon>
        <taxon>Pyricularia</taxon>
    </lineage>
</organism>
<feature type="transmembrane region" description="Helical" evidence="1">
    <location>
        <begin position="6"/>
        <end position="29"/>
    </location>
</feature>
<feature type="transmembrane region" description="Helical" evidence="1">
    <location>
        <begin position="172"/>
        <end position="195"/>
    </location>
</feature>
<gene>
    <name evidence="3" type="ORF">PgNI_04030</name>
</gene>
<accession>A0A6P8BET8</accession>
<proteinExistence type="predicted"/>
<dbReference type="GeneID" id="41958991"/>
<dbReference type="KEGG" id="pgri:PgNI_04030"/>
<dbReference type="OrthoDB" id="4763068at2759"/>
<keyword evidence="1" id="KW-0472">Membrane</keyword>
<sequence>MSPFVGFLFSVILAIAAFVLSLIASLAAVKAGFMPDSNMALLDTSRMGLEAVLAGNNAPSLVRNSLGMGNGKINDAKNKLINETKEEVVKTIKDAVGLDQFYAVYAWTVCSGTFMNKKDSSGGLDVRVCWPLHKTNLADLLEMDLKISGPTRDATREVGEAAPRIPMLIGDLFSAAYLLCIFSALTLVVAIHFTLPRGPGGYRRPPFWTHVLNLAVTGLAFAMRVEV</sequence>
<keyword evidence="1" id="KW-0812">Transmembrane</keyword>
<keyword evidence="1" id="KW-1133">Transmembrane helix</keyword>
<name>A0A6P8BET8_PYRGI</name>
<protein>
    <recommendedName>
        <fullName evidence="4">Actin cortical patch SUR7/pH-response regulator PalI</fullName>
    </recommendedName>
</protein>
<keyword evidence="2" id="KW-1185">Reference proteome</keyword>
<reference evidence="3" key="2">
    <citation type="submission" date="2019-10" db="EMBL/GenBank/DDBJ databases">
        <authorList>
            <consortium name="NCBI Genome Project"/>
        </authorList>
    </citation>
    <scope>NUCLEOTIDE SEQUENCE</scope>
    <source>
        <strain evidence="3">NI907</strain>
    </source>
</reference>
<reference evidence="3" key="3">
    <citation type="submission" date="2025-08" db="UniProtKB">
        <authorList>
            <consortium name="RefSeq"/>
        </authorList>
    </citation>
    <scope>IDENTIFICATION</scope>
    <source>
        <strain evidence="3">NI907</strain>
    </source>
</reference>
<evidence type="ECO:0008006" key="4">
    <source>
        <dbReference type="Google" id="ProtNLM"/>
    </source>
</evidence>
<evidence type="ECO:0000313" key="2">
    <source>
        <dbReference type="Proteomes" id="UP000515153"/>
    </source>
</evidence>